<gene>
    <name evidence="9" type="ORF">KC614_00635</name>
</gene>
<dbReference type="PANTHER" id="PTHR43586">
    <property type="entry name" value="CYSTEINE DESULFURASE"/>
    <property type="match status" value="1"/>
</dbReference>
<feature type="domain" description="Aminotransferase class V" evidence="8">
    <location>
        <begin position="20"/>
        <end position="395"/>
    </location>
</feature>
<evidence type="ECO:0000256" key="6">
    <source>
        <dbReference type="ARBA" id="ARBA00050776"/>
    </source>
</evidence>
<dbReference type="Proteomes" id="UP000751518">
    <property type="component" value="Unassembled WGS sequence"/>
</dbReference>
<evidence type="ECO:0000256" key="3">
    <source>
        <dbReference type="ARBA" id="ARBA00012239"/>
    </source>
</evidence>
<reference evidence="9" key="2">
    <citation type="journal article" date="2021" name="Microbiome">
        <title>Successional dynamics and alternative stable states in a saline activated sludge microbial community over 9 years.</title>
        <authorList>
            <person name="Wang Y."/>
            <person name="Ye J."/>
            <person name="Ju F."/>
            <person name="Liu L."/>
            <person name="Boyd J.A."/>
            <person name="Deng Y."/>
            <person name="Parks D.H."/>
            <person name="Jiang X."/>
            <person name="Yin X."/>
            <person name="Woodcroft B.J."/>
            <person name="Tyson G.W."/>
            <person name="Hugenholtz P."/>
            <person name="Polz M.F."/>
            <person name="Zhang T."/>
        </authorList>
    </citation>
    <scope>NUCLEOTIDE SEQUENCE</scope>
    <source>
        <strain evidence="9">HKST-UBA03</strain>
    </source>
</reference>
<evidence type="ECO:0000256" key="1">
    <source>
        <dbReference type="ARBA" id="ARBA00001933"/>
    </source>
</evidence>
<dbReference type="InterPro" id="IPR010970">
    <property type="entry name" value="Cys_dSase_SufS"/>
</dbReference>
<accession>A0A955LJK5</accession>
<dbReference type="InterPro" id="IPR000192">
    <property type="entry name" value="Aminotrans_V_dom"/>
</dbReference>
<dbReference type="PANTHER" id="PTHR43586:SF8">
    <property type="entry name" value="CYSTEINE DESULFURASE 1, CHLOROPLASTIC"/>
    <property type="match status" value="1"/>
</dbReference>
<dbReference type="InterPro" id="IPR015422">
    <property type="entry name" value="PyrdxlP-dep_Trfase_small"/>
</dbReference>
<evidence type="ECO:0000313" key="9">
    <source>
        <dbReference type="EMBL" id="MCA9391695.1"/>
    </source>
</evidence>
<comment type="cofactor">
    <cofactor evidence="1 7">
        <name>pyridoxal 5'-phosphate</name>
        <dbReference type="ChEBI" id="CHEBI:597326"/>
    </cofactor>
</comment>
<dbReference type="PROSITE" id="PS00595">
    <property type="entry name" value="AA_TRANSFER_CLASS_5"/>
    <property type="match status" value="1"/>
</dbReference>
<evidence type="ECO:0000256" key="4">
    <source>
        <dbReference type="ARBA" id="ARBA00022679"/>
    </source>
</evidence>
<dbReference type="PIRSF" id="PIRSF005572">
    <property type="entry name" value="NifS"/>
    <property type="match status" value="1"/>
</dbReference>
<comment type="catalytic activity">
    <reaction evidence="6">
        <text>(sulfur carrier)-H + L-cysteine = (sulfur carrier)-SH + L-alanine</text>
        <dbReference type="Rhea" id="RHEA:43892"/>
        <dbReference type="Rhea" id="RHEA-COMP:14737"/>
        <dbReference type="Rhea" id="RHEA-COMP:14739"/>
        <dbReference type="ChEBI" id="CHEBI:29917"/>
        <dbReference type="ChEBI" id="CHEBI:35235"/>
        <dbReference type="ChEBI" id="CHEBI:57972"/>
        <dbReference type="ChEBI" id="CHEBI:64428"/>
        <dbReference type="EC" id="2.8.1.7"/>
    </reaction>
</comment>
<dbReference type="CDD" id="cd06453">
    <property type="entry name" value="SufS_like"/>
    <property type="match status" value="1"/>
</dbReference>
<organism evidence="9 10">
    <name type="scientific">candidate division WWE3 bacterium</name>
    <dbReference type="NCBI Taxonomy" id="2053526"/>
    <lineage>
        <taxon>Bacteria</taxon>
        <taxon>Katanobacteria</taxon>
    </lineage>
</organism>
<dbReference type="AlphaFoldDB" id="A0A955LJK5"/>
<comment type="similarity">
    <text evidence="2">Belongs to the class-V pyridoxal-phosphate-dependent aminotransferase family. Csd subfamily.</text>
</comment>
<dbReference type="Gene3D" id="3.90.1150.10">
    <property type="entry name" value="Aspartate Aminotransferase, domain 1"/>
    <property type="match status" value="1"/>
</dbReference>
<evidence type="ECO:0000256" key="7">
    <source>
        <dbReference type="RuleBase" id="RU004504"/>
    </source>
</evidence>
<dbReference type="InterPro" id="IPR016454">
    <property type="entry name" value="Cysteine_dSase"/>
</dbReference>
<protein>
    <recommendedName>
        <fullName evidence="3">cysteine desulfurase</fullName>
        <ecNumber evidence="3">2.8.1.7</ecNumber>
    </recommendedName>
</protein>
<dbReference type="Gene3D" id="3.40.640.10">
    <property type="entry name" value="Type I PLP-dependent aspartate aminotransferase-like (Major domain)"/>
    <property type="match status" value="1"/>
</dbReference>
<reference evidence="9" key="1">
    <citation type="submission" date="2020-04" db="EMBL/GenBank/DDBJ databases">
        <authorList>
            <person name="Zhang T."/>
        </authorList>
    </citation>
    <scope>NUCLEOTIDE SEQUENCE</scope>
    <source>
        <strain evidence="9">HKST-UBA03</strain>
    </source>
</reference>
<dbReference type="InterPro" id="IPR015421">
    <property type="entry name" value="PyrdxlP-dep_Trfase_major"/>
</dbReference>
<dbReference type="SUPFAM" id="SSF53383">
    <property type="entry name" value="PLP-dependent transferases"/>
    <property type="match status" value="1"/>
</dbReference>
<dbReference type="EMBL" id="JAGQKZ010000002">
    <property type="protein sequence ID" value="MCA9391695.1"/>
    <property type="molecule type" value="Genomic_DNA"/>
</dbReference>
<evidence type="ECO:0000256" key="2">
    <source>
        <dbReference type="ARBA" id="ARBA00010447"/>
    </source>
</evidence>
<name>A0A955LJK5_UNCKA</name>
<evidence type="ECO:0000313" key="10">
    <source>
        <dbReference type="Proteomes" id="UP000751518"/>
    </source>
</evidence>
<dbReference type="InterPro" id="IPR020578">
    <property type="entry name" value="Aminotrans_V_PyrdxlP_BS"/>
</dbReference>
<dbReference type="Pfam" id="PF00266">
    <property type="entry name" value="Aminotran_5"/>
    <property type="match status" value="1"/>
</dbReference>
<dbReference type="EC" id="2.8.1.7" evidence="3"/>
<dbReference type="InterPro" id="IPR015424">
    <property type="entry name" value="PyrdxlP-dep_Trfase"/>
</dbReference>
<sequence>MNIKEIRSQFPYLEANDQLIYLDNAATTQLPQSVIDAISEHYKLYEGNVGRGNHSLTRDATARYEAARQVVAGFINADVNEVIFTKNTTDGINLTAEMLSKLDYRTGDVILLTQIDHHSNLTPWLALAKEKALTVRYVPLTSDYALDQTALEKIVSENQIRIFALPHSSNVLGTINPVKEFIATVKKHHPSAICLVDAAQSVGHIPADVKDLGCDLLAFSAHKLYGPQGIGVLYGKKNVLGSLGSPHSGGGTVEDVTWTSFTLNKVPHRFEVGTPNVAGVVGLATAVKFVQTLGIDKIMEHEQGLRRYLLDGLESTNIPGLKIYSSPGDQNLGVVSLNVDGIDAFDLATLLDEDGIMVRAGNHCAIPLHTQVLKTNSTLRISFGIYNTVSEVDAFLSALKKACTLLK</sequence>
<dbReference type="GO" id="GO:0030170">
    <property type="term" value="F:pyridoxal phosphate binding"/>
    <property type="evidence" value="ECO:0007669"/>
    <property type="project" value="InterPro"/>
</dbReference>
<evidence type="ECO:0000256" key="5">
    <source>
        <dbReference type="ARBA" id="ARBA00022898"/>
    </source>
</evidence>
<keyword evidence="5" id="KW-0663">Pyridoxal phosphate</keyword>
<keyword evidence="4" id="KW-0808">Transferase</keyword>
<comment type="caution">
    <text evidence="9">The sequence shown here is derived from an EMBL/GenBank/DDBJ whole genome shotgun (WGS) entry which is preliminary data.</text>
</comment>
<proteinExistence type="inferred from homology"/>
<dbReference type="GO" id="GO:0006534">
    <property type="term" value="P:cysteine metabolic process"/>
    <property type="evidence" value="ECO:0007669"/>
    <property type="project" value="InterPro"/>
</dbReference>
<dbReference type="GO" id="GO:0031071">
    <property type="term" value="F:cysteine desulfurase activity"/>
    <property type="evidence" value="ECO:0007669"/>
    <property type="project" value="UniProtKB-EC"/>
</dbReference>
<evidence type="ECO:0000259" key="8">
    <source>
        <dbReference type="Pfam" id="PF00266"/>
    </source>
</evidence>